<feature type="chain" id="PRO_5045235285" description="Secreted protein" evidence="2">
    <location>
        <begin position="26"/>
        <end position="134"/>
    </location>
</feature>
<protein>
    <recommendedName>
        <fullName evidence="5">Secreted protein</fullName>
    </recommendedName>
</protein>
<dbReference type="Proteomes" id="UP001501310">
    <property type="component" value="Unassembled WGS sequence"/>
</dbReference>
<feature type="signal peptide" evidence="2">
    <location>
        <begin position="1"/>
        <end position="25"/>
    </location>
</feature>
<organism evidence="3 4">
    <name type="scientific">Sphingomonas humi</name>
    <dbReference type="NCBI Taxonomy" id="335630"/>
    <lineage>
        <taxon>Bacteria</taxon>
        <taxon>Pseudomonadati</taxon>
        <taxon>Pseudomonadota</taxon>
        <taxon>Alphaproteobacteria</taxon>
        <taxon>Sphingomonadales</taxon>
        <taxon>Sphingomonadaceae</taxon>
        <taxon>Sphingomonas</taxon>
    </lineage>
</organism>
<feature type="region of interest" description="Disordered" evidence="1">
    <location>
        <begin position="31"/>
        <end position="50"/>
    </location>
</feature>
<reference evidence="4" key="1">
    <citation type="journal article" date="2019" name="Int. J. Syst. Evol. Microbiol.">
        <title>The Global Catalogue of Microorganisms (GCM) 10K type strain sequencing project: providing services to taxonomists for standard genome sequencing and annotation.</title>
        <authorList>
            <consortium name="The Broad Institute Genomics Platform"/>
            <consortium name="The Broad Institute Genome Sequencing Center for Infectious Disease"/>
            <person name="Wu L."/>
            <person name="Ma J."/>
        </authorList>
    </citation>
    <scope>NUCLEOTIDE SEQUENCE [LARGE SCALE GENOMIC DNA]</scope>
    <source>
        <strain evidence="4">JCM 16603</strain>
    </source>
</reference>
<accession>A0ABP7RUA4</accession>
<evidence type="ECO:0000313" key="4">
    <source>
        <dbReference type="Proteomes" id="UP001501310"/>
    </source>
</evidence>
<keyword evidence="4" id="KW-1185">Reference proteome</keyword>
<proteinExistence type="predicted"/>
<keyword evidence="2" id="KW-0732">Signal</keyword>
<evidence type="ECO:0000313" key="3">
    <source>
        <dbReference type="EMBL" id="GAA4002166.1"/>
    </source>
</evidence>
<name>A0ABP7RUA4_9SPHN</name>
<gene>
    <name evidence="3" type="ORF">GCM10022211_11710</name>
</gene>
<evidence type="ECO:0000256" key="1">
    <source>
        <dbReference type="SAM" id="MobiDB-lite"/>
    </source>
</evidence>
<dbReference type="EMBL" id="BAAAZD010000001">
    <property type="protein sequence ID" value="GAA4002166.1"/>
    <property type="molecule type" value="Genomic_DNA"/>
</dbReference>
<comment type="caution">
    <text evidence="3">The sequence shown here is derived from an EMBL/GenBank/DDBJ whole genome shotgun (WGS) entry which is preliminary data.</text>
</comment>
<evidence type="ECO:0008006" key="5">
    <source>
        <dbReference type="Google" id="ProtNLM"/>
    </source>
</evidence>
<dbReference type="RefSeq" id="WP_344709241.1">
    <property type="nucleotide sequence ID" value="NZ_BAAAZD010000001.1"/>
</dbReference>
<sequence>MPASARSWLPIVALKLLLGATAASAQSGVYLPPAPQGPGGEDTIETQSGTRCRQSINSNEGYLDVGVSGSTASGIPSNGNIFVSINERDRQALGYARITVPLGRKPKRLDCSRIYELEIQRLRDELALLKMNAE</sequence>
<evidence type="ECO:0000256" key="2">
    <source>
        <dbReference type="SAM" id="SignalP"/>
    </source>
</evidence>